<sequence length="376" mass="41607">MKNFCESSLDTWVVDRIEILHTECVGLLKELIKTPSFSKEEEGTARVLSSFFSRHGLDFNRVGNNLWLYNLHYDKSKPTILLNSHHDTVRPNQGYSRNPFEPKVADDKLFGLGSNDAGGCLVALIGAFLYFYPRYDIPFNLCLAITAEEEISGKGGLAMVLPQLEKISVAIVGEPTTMQMAIAEKGNMTLEFICQGKAAHAARNEGCNAILMAMSAIDNMQSCQFRFDETFDDVIKLTVTEIHAGIQSNVVPDECRFTVDVRITPNYSPEEIIAILKEKVHAAIELVGNPMRASSISQQHPLILAGKNLGWQSYVSPTCSDRGWLNVPSLKLGPGDSARSHTANEFIFLAEIKNGLAGYIELLEGLPDAWETSFDK</sequence>
<keyword evidence="3" id="KW-0378">Hydrolase</keyword>
<dbReference type="Gene3D" id="3.40.630.10">
    <property type="entry name" value="Zn peptidases"/>
    <property type="match status" value="1"/>
</dbReference>
<dbReference type="Proteomes" id="UP000286246">
    <property type="component" value="Unassembled WGS sequence"/>
</dbReference>
<organism evidence="7 8">
    <name type="scientific">Sphingobacterium detergens</name>
    <dbReference type="NCBI Taxonomy" id="1145106"/>
    <lineage>
        <taxon>Bacteria</taxon>
        <taxon>Pseudomonadati</taxon>
        <taxon>Bacteroidota</taxon>
        <taxon>Sphingobacteriia</taxon>
        <taxon>Sphingobacteriales</taxon>
        <taxon>Sphingobacteriaceae</taxon>
        <taxon>Sphingobacterium</taxon>
    </lineage>
</organism>
<protein>
    <submittedName>
        <fullName evidence="7">Acetylornithine deacetylase</fullName>
    </submittedName>
</protein>
<dbReference type="SUPFAM" id="SSF55031">
    <property type="entry name" value="Bacterial exopeptidase dimerisation domain"/>
    <property type="match status" value="1"/>
</dbReference>
<dbReference type="PANTHER" id="PTHR43808">
    <property type="entry name" value="ACETYLORNITHINE DEACETYLASE"/>
    <property type="match status" value="1"/>
</dbReference>
<dbReference type="Pfam" id="PF01546">
    <property type="entry name" value="Peptidase_M20"/>
    <property type="match status" value="1"/>
</dbReference>
<dbReference type="InterPro" id="IPR001261">
    <property type="entry name" value="ArgE/DapE_CS"/>
</dbReference>
<dbReference type="PROSITE" id="PS00758">
    <property type="entry name" value="ARGE_DAPE_CPG2_1"/>
    <property type="match status" value="1"/>
</dbReference>
<keyword evidence="8" id="KW-1185">Reference proteome</keyword>
<keyword evidence="2" id="KW-0479">Metal-binding</keyword>
<dbReference type="GO" id="GO:0008777">
    <property type="term" value="F:acetylornithine deacetylase activity"/>
    <property type="evidence" value="ECO:0007669"/>
    <property type="project" value="TreeGrafter"/>
</dbReference>
<dbReference type="InterPro" id="IPR002933">
    <property type="entry name" value="Peptidase_M20"/>
</dbReference>
<evidence type="ECO:0000259" key="6">
    <source>
        <dbReference type="Pfam" id="PF07687"/>
    </source>
</evidence>
<dbReference type="AlphaFoldDB" id="A0A420BK26"/>
<dbReference type="GO" id="GO:0006526">
    <property type="term" value="P:L-arginine biosynthetic process"/>
    <property type="evidence" value="ECO:0007669"/>
    <property type="project" value="TreeGrafter"/>
</dbReference>
<dbReference type="OrthoDB" id="9792335at2"/>
<accession>A0A420BK26</accession>
<dbReference type="InterPro" id="IPR036264">
    <property type="entry name" value="Bact_exopeptidase_dim_dom"/>
</dbReference>
<evidence type="ECO:0000256" key="5">
    <source>
        <dbReference type="ARBA" id="ARBA00023285"/>
    </source>
</evidence>
<gene>
    <name evidence="7" type="ORF">DFQ12_1954</name>
</gene>
<keyword evidence="4" id="KW-0862">Zinc</keyword>
<dbReference type="PANTHER" id="PTHR43808:SF31">
    <property type="entry name" value="N-ACETYL-L-CITRULLINE DEACETYLASE"/>
    <property type="match status" value="1"/>
</dbReference>
<dbReference type="Pfam" id="PF07687">
    <property type="entry name" value="M20_dimer"/>
    <property type="match status" value="1"/>
</dbReference>
<evidence type="ECO:0000256" key="4">
    <source>
        <dbReference type="ARBA" id="ARBA00022833"/>
    </source>
</evidence>
<dbReference type="GO" id="GO:0046872">
    <property type="term" value="F:metal ion binding"/>
    <property type="evidence" value="ECO:0007669"/>
    <property type="project" value="UniProtKB-KW"/>
</dbReference>
<evidence type="ECO:0000256" key="3">
    <source>
        <dbReference type="ARBA" id="ARBA00022801"/>
    </source>
</evidence>
<dbReference type="Gene3D" id="3.30.70.360">
    <property type="match status" value="1"/>
</dbReference>
<evidence type="ECO:0000256" key="2">
    <source>
        <dbReference type="ARBA" id="ARBA00022723"/>
    </source>
</evidence>
<proteinExistence type="predicted"/>
<evidence type="ECO:0000256" key="1">
    <source>
        <dbReference type="ARBA" id="ARBA00001947"/>
    </source>
</evidence>
<evidence type="ECO:0000313" key="7">
    <source>
        <dbReference type="EMBL" id="RKE57078.1"/>
    </source>
</evidence>
<dbReference type="RefSeq" id="WP_120259293.1">
    <property type="nucleotide sequence ID" value="NZ_RAPY01000001.1"/>
</dbReference>
<dbReference type="InterPro" id="IPR011650">
    <property type="entry name" value="Peptidase_M20_dimer"/>
</dbReference>
<dbReference type="InterPro" id="IPR050072">
    <property type="entry name" value="Peptidase_M20A"/>
</dbReference>
<feature type="domain" description="Peptidase M20 dimerisation" evidence="6">
    <location>
        <begin position="182"/>
        <end position="280"/>
    </location>
</feature>
<reference evidence="7 8" key="1">
    <citation type="submission" date="2018-09" db="EMBL/GenBank/DDBJ databases">
        <title>Genomic Encyclopedia of Type Strains, Phase III (KMG-III): the genomes of soil and plant-associated and newly described type strains.</title>
        <authorList>
            <person name="Whitman W."/>
        </authorList>
    </citation>
    <scope>NUCLEOTIDE SEQUENCE [LARGE SCALE GENOMIC DNA]</scope>
    <source>
        <strain evidence="7 8">CECT 7938</strain>
    </source>
</reference>
<evidence type="ECO:0000313" key="8">
    <source>
        <dbReference type="Proteomes" id="UP000286246"/>
    </source>
</evidence>
<comment type="caution">
    <text evidence="7">The sequence shown here is derived from an EMBL/GenBank/DDBJ whole genome shotgun (WGS) entry which is preliminary data.</text>
</comment>
<dbReference type="SUPFAM" id="SSF53187">
    <property type="entry name" value="Zn-dependent exopeptidases"/>
    <property type="match status" value="1"/>
</dbReference>
<comment type="cofactor">
    <cofactor evidence="1">
        <name>Zn(2+)</name>
        <dbReference type="ChEBI" id="CHEBI:29105"/>
    </cofactor>
</comment>
<keyword evidence="5" id="KW-0170">Cobalt</keyword>
<dbReference type="EMBL" id="RAPY01000001">
    <property type="protein sequence ID" value="RKE57078.1"/>
    <property type="molecule type" value="Genomic_DNA"/>
</dbReference>
<name>A0A420BK26_SPHD1</name>